<comment type="subcellular location">
    <subcellularLocation>
        <location evidence="2">Cell membrane</location>
        <topology evidence="2">Multi-pass membrane protein</topology>
    </subcellularLocation>
</comment>
<evidence type="ECO:0000259" key="13">
    <source>
        <dbReference type="PROSITE" id="PS50109"/>
    </source>
</evidence>
<evidence type="ECO:0000256" key="1">
    <source>
        <dbReference type="ARBA" id="ARBA00000085"/>
    </source>
</evidence>
<dbReference type="SUPFAM" id="SSF55874">
    <property type="entry name" value="ATPase domain of HSP90 chaperone/DNA topoisomerase II/histidine kinase"/>
    <property type="match status" value="1"/>
</dbReference>
<keyword evidence="4" id="KW-1003">Cell membrane</keyword>
<dbReference type="PANTHER" id="PTHR45453:SF1">
    <property type="entry name" value="PHOSPHATE REGULON SENSOR PROTEIN PHOR"/>
    <property type="match status" value="1"/>
</dbReference>
<keyword evidence="6" id="KW-0808">Transferase</keyword>
<dbReference type="SUPFAM" id="SSF158472">
    <property type="entry name" value="HAMP domain-like"/>
    <property type="match status" value="1"/>
</dbReference>
<keyword evidence="7" id="KW-0547">Nucleotide-binding</keyword>
<evidence type="ECO:0000256" key="7">
    <source>
        <dbReference type="ARBA" id="ARBA00022741"/>
    </source>
</evidence>
<dbReference type="PROSITE" id="PS50109">
    <property type="entry name" value="HIS_KIN"/>
    <property type="match status" value="1"/>
</dbReference>
<dbReference type="InterPro" id="IPR003594">
    <property type="entry name" value="HATPase_dom"/>
</dbReference>
<dbReference type="Proteomes" id="UP000198538">
    <property type="component" value="Unassembled WGS sequence"/>
</dbReference>
<dbReference type="Gene3D" id="1.10.287.130">
    <property type="match status" value="1"/>
</dbReference>
<dbReference type="InterPro" id="IPR036890">
    <property type="entry name" value="HATPase_C_sf"/>
</dbReference>
<dbReference type="EC" id="2.7.13.3" evidence="3"/>
<dbReference type="Pfam" id="PF02518">
    <property type="entry name" value="HATPase_c"/>
    <property type="match status" value="1"/>
</dbReference>
<dbReference type="PANTHER" id="PTHR45453">
    <property type="entry name" value="PHOSPHATE REGULON SENSOR PROTEIN PHOR"/>
    <property type="match status" value="1"/>
</dbReference>
<evidence type="ECO:0000256" key="6">
    <source>
        <dbReference type="ARBA" id="ARBA00022679"/>
    </source>
</evidence>
<name>A0A1G5CV57_9BACL</name>
<dbReference type="GO" id="GO:0004721">
    <property type="term" value="F:phosphoprotein phosphatase activity"/>
    <property type="evidence" value="ECO:0007669"/>
    <property type="project" value="TreeGrafter"/>
</dbReference>
<feature type="domain" description="Histidine kinase" evidence="13">
    <location>
        <begin position="198"/>
        <end position="413"/>
    </location>
</feature>
<reference evidence="16" key="1">
    <citation type="submission" date="2016-10" db="EMBL/GenBank/DDBJ databases">
        <authorList>
            <person name="Varghese N."/>
            <person name="Submissions S."/>
        </authorList>
    </citation>
    <scope>NUCLEOTIDE SEQUENCE [LARGE SCALE GENOMIC DNA]</scope>
    <source>
        <strain evidence="16">BL9</strain>
    </source>
</reference>
<evidence type="ECO:0000256" key="8">
    <source>
        <dbReference type="ARBA" id="ARBA00022777"/>
    </source>
</evidence>
<evidence type="ECO:0000256" key="3">
    <source>
        <dbReference type="ARBA" id="ARBA00012438"/>
    </source>
</evidence>
<gene>
    <name evidence="15" type="ORF">SAMN05720606_102219</name>
</gene>
<dbReference type="GO" id="GO:0005886">
    <property type="term" value="C:plasma membrane"/>
    <property type="evidence" value="ECO:0007669"/>
    <property type="project" value="UniProtKB-SubCell"/>
</dbReference>
<dbReference type="InterPro" id="IPR003661">
    <property type="entry name" value="HisK_dim/P_dom"/>
</dbReference>
<dbReference type="Pfam" id="PF00672">
    <property type="entry name" value="HAMP"/>
    <property type="match status" value="1"/>
</dbReference>
<dbReference type="STRING" id="582692.SAMN05720606_102219"/>
<keyword evidence="5" id="KW-0597">Phosphoprotein</keyword>
<dbReference type="GO" id="GO:0005524">
    <property type="term" value="F:ATP binding"/>
    <property type="evidence" value="ECO:0007669"/>
    <property type="project" value="UniProtKB-KW"/>
</dbReference>
<keyword evidence="9" id="KW-0067">ATP-binding</keyword>
<feature type="domain" description="HAMP" evidence="14">
    <location>
        <begin position="131"/>
        <end position="183"/>
    </location>
</feature>
<evidence type="ECO:0000256" key="2">
    <source>
        <dbReference type="ARBA" id="ARBA00004651"/>
    </source>
</evidence>
<dbReference type="AlphaFoldDB" id="A0A1G5CV57"/>
<dbReference type="InterPro" id="IPR036097">
    <property type="entry name" value="HisK_dim/P_sf"/>
</dbReference>
<dbReference type="GO" id="GO:0016036">
    <property type="term" value="P:cellular response to phosphate starvation"/>
    <property type="evidence" value="ECO:0007669"/>
    <property type="project" value="TreeGrafter"/>
</dbReference>
<dbReference type="Gene3D" id="3.30.565.10">
    <property type="entry name" value="Histidine kinase-like ATPase, C-terminal domain"/>
    <property type="match status" value="1"/>
</dbReference>
<dbReference type="CDD" id="cd00082">
    <property type="entry name" value="HisKA"/>
    <property type="match status" value="1"/>
</dbReference>
<dbReference type="SMART" id="SM00388">
    <property type="entry name" value="HisKA"/>
    <property type="match status" value="1"/>
</dbReference>
<dbReference type="InterPro" id="IPR050351">
    <property type="entry name" value="BphY/WalK/GraS-like"/>
</dbReference>
<keyword evidence="16" id="KW-1185">Reference proteome</keyword>
<keyword evidence="8 15" id="KW-0418">Kinase</keyword>
<evidence type="ECO:0000256" key="5">
    <source>
        <dbReference type="ARBA" id="ARBA00022553"/>
    </source>
</evidence>
<evidence type="ECO:0000256" key="4">
    <source>
        <dbReference type="ARBA" id="ARBA00022475"/>
    </source>
</evidence>
<dbReference type="SUPFAM" id="SSF47384">
    <property type="entry name" value="Homodimeric domain of signal transducing histidine kinase"/>
    <property type="match status" value="1"/>
</dbReference>
<dbReference type="CDD" id="cd06225">
    <property type="entry name" value="HAMP"/>
    <property type="match status" value="1"/>
</dbReference>
<dbReference type="SMART" id="SM00387">
    <property type="entry name" value="HATPase_c"/>
    <property type="match status" value="1"/>
</dbReference>
<dbReference type="RefSeq" id="WP_167375628.1">
    <property type="nucleotide sequence ID" value="NZ_FMVM01000002.1"/>
</dbReference>
<dbReference type="InterPro" id="IPR004358">
    <property type="entry name" value="Sig_transdc_His_kin-like_C"/>
</dbReference>
<dbReference type="PRINTS" id="PR00344">
    <property type="entry name" value="BCTRLSENSOR"/>
</dbReference>
<dbReference type="Gene3D" id="6.10.340.10">
    <property type="match status" value="1"/>
</dbReference>
<keyword evidence="10" id="KW-0902">Two-component regulatory system</keyword>
<keyword evidence="11 12" id="KW-0472">Membrane</keyword>
<dbReference type="PROSITE" id="PS50885">
    <property type="entry name" value="HAMP"/>
    <property type="match status" value="1"/>
</dbReference>
<feature type="transmembrane region" description="Helical" evidence="12">
    <location>
        <begin position="12"/>
        <end position="32"/>
    </location>
</feature>
<accession>A0A1G5CV57</accession>
<comment type="catalytic activity">
    <reaction evidence="1">
        <text>ATP + protein L-histidine = ADP + protein N-phospho-L-histidine.</text>
        <dbReference type="EC" id="2.7.13.3"/>
    </reaction>
</comment>
<evidence type="ECO:0000313" key="16">
    <source>
        <dbReference type="Proteomes" id="UP000198538"/>
    </source>
</evidence>
<evidence type="ECO:0000256" key="12">
    <source>
        <dbReference type="SAM" id="Phobius"/>
    </source>
</evidence>
<dbReference type="EMBL" id="FMVM01000002">
    <property type="protein sequence ID" value="SCY06282.1"/>
    <property type="molecule type" value="Genomic_DNA"/>
</dbReference>
<protein>
    <recommendedName>
        <fullName evidence="3">histidine kinase</fullName>
        <ecNumber evidence="3">2.7.13.3</ecNumber>
    </recommendedName>
</protein>
<evidence type="ECO:0000256" key="10">
    <source>
        <dbReference type="ARBA" id="ARBA00023012"/>
    </source>
</evidence>
<evidence type="ECO:0000259" key="14">
    <source>
        <dbReference type="PROSITE" id="PS50885"/>
    </source>
</evidence>
<dbReference type="Pfam" id="PF00512">
    <property type="entry name" value="HisKA"/>
    <property type="match status" value="1"/>
</dbReference>
<dbReference type="SMART" id="SM00304">
    <property type="entry name" value="HAMP"/>
    <property type="match status" value="1"/>
</dbReference>
<sequence>MVEVIRNPEWKSVFTKFILVQLGLTAIIYVVMNLQTQSINETVVNQHAAFVGQVLSKQPQLEDQLIHTITQGTDPQDLKLGKQILSQYGYTNHMNIQDQPALSGTALPGNTALIFFLCGIPVLLLLYWEYRKLFSRIRRVTHAAEQVVEGQFDTSLPENAEGDFSALGHSFNMMAGRLSHSVDQLKQEKTFLSHLLTDISHQLKTPLASLLVFNENMLHDPHMKEDVRATFLERSKQQIERMEWLIISLLKLARVEAGAIVFQLQNIKPKDIIESTVQTLQPLAEQKKQTIVVQGGEDMLLHADEEWLTEAIINLTKNALEHSPVSGKVYITMEDEGLFHSITIRDEGEGIGPEQIPHVFTRFYLGRSNAKPHSTGVGLSLTKSIIEGLGGTISVSSEPGEGAEFRITFMKTVY</sequence>
<evidence type="ECO:0000256" key="9">
    <source>
        <dbReference type="ARBA" id="ARBA00022840"/>
    </source>
</evidence>
<evidence type="ECO:0000256" key="11">
    <source>
        <dbReference type="ARBA" id="ARBA00023136"/>
    </source>
</evidence>
<proteinExistence type="predicted"/>
<dbReference type="InterPro" id="IPR005467">
    <property type="entry name" value="His_kinase_dom"/>
</dbReference>
<organism evidence="15 16">
    <name type="scientific">Paenibacillus polysaccharolyticus</name>
    <dbReference type="NCBI Taxonomy" id="582692"/>
    <lineage>
        <taxon>Bacteria</taxon>
        <taxon>Bacillati</taxon>
        <taxon>Bacillota</taxon>
        <taxon>Bacilli</taxon>
        <taxon>Bacillales</taxon>
        <taxon>Paenibacillaceae</taxon>
        <taxon>Paenibacillus</taxon>
    </lineage>
</organism>
<evidence type="ECO:0000313" key="15">
    <source>
        <dbReference type="EMBL" id="SCY06282.1"/>
    </source>
</evidence>
<feature type="transmembrane region" description="Helical" evidence="12">
    <location>
        <begin position="112"/>
        <end position="130"/>
    </location>
</feature>
<keyword evidence="12" id="KW-1133">Transmembrane helix</keyword>
<keyword evidence="12" id="KW-0812">Transmembrane</keyword>
<dbReference type="GO" id="GO:0000155">
    <property type="term" value="F:phosphorelay sensor kinase activity"/>
    <property type="evidence" value="ECO:0007669"/>
    <property type="project" value="InterPro"/>
</dbReference>
<dbReference type="InterPro" id="IPR003660">
    <property type="entry name" value="HAMP_dom"/>
</dbReference>